<comment type="caution">
    <text evidence="1">The sequence shown here is derived from an EMBL/GenBank/DDBJ whole genome shotgun (WGS) entry which is preliminary data.</text>
</comment>
<gene>
    <name evidence="1" type="ORF">JZ751_017189</name>
</gene>
<protein>
    <submittedName>
        <fullName evidence="1">Uncharacterized protein</fullName>
    </submittedName>
</protein>
<proteinExistence type="predicted"/>
<sequence>PGAYRSRVPAKEARLGDLWVYSRAWLGKARRPLGSGSAHNRALMPLHALQVRRREDVTQPGRRGGHMLGPCVNTGREISSVWCLLSRCACSALVPQL</sequence>
<accession>A0A8T2MRG8</accession>
<organism evidence="1 2">
    <name type="scientific">Albula glossodonta</name>
    <name type="common">roundjaw bonefish</name>
    <dbReference type="NCBI Taxonomy" id="121402"/>
    <lineage>
        <taxon>Eukaryota</taxon>
        <taxon>Metazoa</taxon>
        <taxon>Chordata</taxon>
        <taxon>Craniata</taxon>
        <taxon>Vertebrata</taxon>
        <taxon>Euteleostomi</taxon>
        <taxon>Actinopterygii</taxon>
        <taxon>Neopterygii</taxon>
        <taxon>Teleostei</taxon>
        <taxon>Albuliformes</taxon>
        <taxon>Albulidae</taxon>
        <taxon>Albula</taxon>
    </lineage>
</organism>
<dbReference type="Proteomes" id="UP000824540">
    <property type="component" value="Unassembled WGS sequence"/>
</dbReference>
<name>A0A8T2MRG8_9TELE</name>
<dbReference type="AlphaFoldDB" id="A0A8T2MRG8"/>
<dbReference type="EMBL" id="JAFBMS010002905">
    <property type="protein sequence ID" value="KAG9327962.1"/>
    <property type="molecule type" value="Genomic_DNA"/>
</dbReference>
<evidence type="ECO:0000313" key="1">
    <source>
        <dbReference type="EMBL" id="KAG9327962.1"/>
    </source>
</evidence>
<feature type="non-terminal residue" evidence="1">
    <location>
        <position position="1"/>
    </location>
</feature>
<keyword evidence="2" id="KW-1185">Reference proteome</keyword>
<reference evidence="1" key="1">
    <citation type="thesis" date="2021" institute="BYU ScholarsArchive" country="Provo, UT, USA">
        <title>Applications of and Algorithms for Genome Assembly and Genomic Analyses with an Emphasis on Marine Teleosts.</title>
        <authorList>
            <person name="Pickett B.D."/>
        </authorList>
    </citation>
    <scope>NUCLEOTIDE SEQUENCE</scope>
    <source>
        <strain evidence="1">HI-2016</strain>
    </source>
</reference>
<evidence type="ECO:0000313" key="2">
    <source>
        <dbReference type="Proteomes" id="UP000824540"/>
    </source>
</evidence>